<comment type="caution">
    <text evidence="1">The sequence shown here is derived from an EMBL/GenBank/DDBJ whole genome shotgun (WGS) entry which is preliminary data.</text>
</comment>
<dbReference type="InterPro" id="IPR036278">
    <property type="entry name" value="Sialidase_sf"/>
</dbReference>
<dbReference type="Proteomes" id="UP000823633">
    <property type="component" value="Unassembled WGS sequence"/>
</dbReference>
<dbReference type="AlphaFoldDB" id="A0A9D9E8N3"/>
<organism evidence="1 2">
    <name type="scientific">Candidatus Aphodenecus pullistercoris</name>
    <dbReference type="NCBI Taxonomy" id="2840669"/>
    <lineage>
        <taxon>Bacteria</taxon>
        <taxon>Pseudomonadati</taxon>
        <taxon>Spirochaetota</taxon>
        <taxon>Spirochaetia</taxon>
        <taxon>Spirochaetales</taxon>
        <taxon>Candidatus Aphodenecus</taxon>
    </lineage>
</organism>
<dbReference type="SUPFAM" id="SSF50939">
    <property type="entry name" value="Sialidases"/>
    <property type="match status" value="1"/>
</dbReference>
<accession>A0A9D9E8N3</accession>
<sequence>MATMLNFKGRLIRINPTNAKQLQYSTNNGLSWHVKSSTSSSMGGFIELMDGGGELIARCEKGLYYSTNEGLSFHFRSR</sequence>
<protein>
    <submittedName>
        <fullName evidence="1">Uncharacterized protein</fullName>
    </submittedName>
</protein>
<reference evidence="1" key="2">
    <citation type="journal article" date="2021" name="PeerJ">
        <title>Extensive microbial diversity within the chicken gut microbiome revealed by metagenomics and culture.</title>
        <authorList>
            <person name="Gilroy R."/>
            <person name="Ravi A."/>
            <person name="Getino M."/>
            <person name="Pursley I."/>
            <person name="Horton D.L."/>
            <person name="Alikhan N.F."/>
            <person name="Baker D."/>
            <person name="Gharbi K."/>
            <person name="Hall N."/>
            <person name="Watson M."/>
            <person name="Adriaenssens E.M."/>
            <person name="Foster-Nyarko E."/>
            <person name="Jarju S."/>
            <person name="Secka A."/>
            <person name="Antonio M."/>
            <person name="Oren A."/>
            <person name="Chaudhuri R.R."/>
            <person name="La Ragione R."/>
            <person name="Hildebrand F."/>
            <person name="Pallen M.J."/>
        </authorList>
    </citation>
    <scope>NUCLEOTIDE SEQUENCE</scope>
    <source>
        <strain evidence="1">11167</strain>
    </source>
</reference>
<evidence type="ECO:0000313" key="2">
    <source>
        <dbReference type="Proteomes" id="UP000823633"/>
    </source>
</evidence>
<name>A0A9D9E8N3_9SPIR</name>
<proteinExistence type="predicted"/>
<reference evidence="1" key="1">
    <citation type="submission" date="2020-10" db="EMBL/GenBank/DDBJ databases">
        <authorList>
            <person name="Gilroy R."/>
        </authorList>
    </citation>
    <scope>NUCLEOTIDE SEQUENCE</scope>
    <source>
        <strain evidence="1">11167</strain>
    </source>
</reference>
<evidence type="ECO:0000313" key="1">
    <source>
        <dbReference type="EMBL" id="MBO8443053.1"/>
    </source>
</evidence>
<dbReference type="EMBL" id="JADIMU010000030">
    <property type="protein sequence ID" value="MBO8443053.1"/>
    <property type="molecule type" value="Genomic_DNA"/>
</dbReference>
<gene>
    <name evidence="1" type="ORF">IAC42_04765</name>
</gene>